<dbReference type="SUPFAM" id="SSF47986">
    <property type="entry name" value="DEATH domain"/>
    <property type="match status" value="1"/>
</dbReference>
<dbReference type="InterPro" id="IPR011600">
    <property type="entry name" value="Pept_C14_caspase"/>
</dbReference>
<reference evidence="3" key="2">
    <citation type="submission" date="2025-09" db="UniProtKB">
        <authorList>
            <consortium name="Ensembl"/>
        </authorList>
    </citation>
    <scope>IDENTIFICATION</scope>
</reference>
<evidence type="ECO:0000313" key="3">
    <source>
        <dbReference type="Ensembl" id="ENSPKIP00000012472.1"/>
    </source>
</evidence>
<dbReference type="SMART" id="SM00409">
    <property type="entry name" value="IG"/>
    <property type="match status" value="2"/>
</dbReference>
<feature type="domain" description="Caspase family p20" evidence="1">
    <location>
        <begin position="318"/>
        <end position="445"/>
    </location>
</feature>
<dbReference type="InterPro" id="IPR003598">
    <property type="entry name" value="Ig_sub2"/>
</dbReference>
<dbReference type="SUPFAM" id="SSF48726">
    <property type="entry name" value="Immunoglobulin"/>
    <property type="match status" value="2"/>
</dbReference>
<dbReference type="Gene3D" id="3.40.50.1460">
    <property type="match status" value="1"/>
</dbReference>
<dbReference type="InterPro" id="IPR036179">
    <property type="entry name" value="Ig-like_dom_sf"/>
</dbReference>
<dbReference type="InterPro" id="IPR001309">
    <property type="entry name" value="Pept_C14_p20"/>
</dbReference>
<dbReference type="InterPro" id="IPR029030">
    <property type="entry name" value="Caspase-like_dom_sf"/>
</dbReference>
<dbReference type="Ensembl" id="ENSPKIT00000036869.1">
    <property type="protein sequence ID" value="ENSPKIP00000012472.1"/>
    <property type="gene ID" value="ENSPKIG00000000256.1"/>
</dbReference>
<dbReference type="Gene3D" id="2.60.40.3360">
    <property type="match status" value="1"/>
</dbReference>
<dbReference type="InterPro" id="IPR013783">
    <property type="entry name" value="Ig-like_fold"/>
</dbReference>
<dbReference type="STRING" id="1676925.ENSPKIP00000012472"/>
<dbReference type="AlphaFoldDB" id="A0A3B3R135"/>
<keyword evidence="4" id="KW-1185">Reference proteome</keyword>
<dbReference type="PROSITE" id="PS50835">
    <property type="entry name" value="IG_LIKE"/>
    <property type="match status" value="2"/>
</dbReference>
<feature type="domain" description="Ig-like" evidence="2">
    <location>
        <begin position="200"/>
        <end position="286"/>
    </location>
</feature>
<dbReference type="PROSITE" id="PS50208">
    <property type="entry name" value="CASPASE_P20"/>
    <property type="match status" value="1"/>
</dbReference>
<dbReference type="PANTHER" id="PTHR22576">
    <property type="entry name" value="MUCOSA ASSOCIATED LYMPHOID TISSUE LYMPHOMA TRANSLOCATION PROTEIN 1/PARACASPASE"/>
    <property type="match status" value="1"/>
</dbReference>
<sequence length="813" mass="90527">MGDWTQELGTLGDGVLNRLAEILDNPKCGWRQLAAAVTEQPKFRCSEKELLNCSLQVLSATGSPSRLLLSMLADRSCPLGFLLHCLRKIDHRSAVQYLIATVIRIIIQPQSQCEPDGCRLVLTCQAEGPKGMAYQWFKGKEEVPNGQNPDLVLCPFVASQQGHYICRVSHGENFVYSQWAKVQLASGDCPSSDARDGFLPSSTSSLRITQQPQPLSVCEGTPLRLECAAEGNPPPQYQWYHNNEPVAQATRPSLEISCATTSSRGQYSCKVFNLYHDIRSEEIHVEIGPGSFLCSSFDENDGGYNPPPARQHSRFYATDKVALLMGNMNYQHHRQLRAPMADVHQLCNLLRQLDFKVVSLLDLTLQEMHSAVTEFLLLLDRGVYGLLYFAGHGYENYGNSFMVPIDAPSSYTSEHCLWVQDVLRRMQGRQTGLNVFLLDMCRKRNLNDDVIPQPGPLKVTANIVFGYATCVDAEAYEVNKDGLSNGIFMSFLTRRLLEDEKVTVMLDKVAEDMGQCDITRGRQALELRSNLSERRALTDRVQSGDCPEIASVRNLQWAVANVLPDSLYLRFECGVTVQLGFAAEFSNIMIIYASVLEKPDAVVTCTAQLTDFSEDVGVELKLTNQESPMDAGSLLFTAETLAQPGFPSLYTRLSALQRLKYELSFSVCLHYQYASMDDEIQETRLVSVGKPLVSKLNLHQPRLPRSFSASSSCDLHCFSLPESSSFPDGLDGHLPASETSSIGSASTCWSFYQPGEFPDSPLPAKVNLPEETVSPEFLDPDLPRPLSADIRSLPLDNMERLSLHFRSKQNFSF</sequence>
<dbReference type="Pfam" id="PF18703">
    <property type="entry name" value="MALT1_Ig"/>
    <property type="match status" value="1"/>
</dbReference>
<dbReference type="Pfam" id="PF13927">
    <property type="entry name" value="Ig_3"/>
    <property type="match status" value="1"/>
</dbReference>
<dbReference type="InterPro" id="IPR011029">
    <property type="entry name" value="DEATH-like_dom_sf"/>
</dbReference>
<dbReference type="OrthoDB" id="412369at2759"/>
<feature type="domain" description="Ig-like" evidence="2">
    <location>
        <begin position="103"/>
        <end position="183"/>
    </location>
</feature>
<protein>
    <submittedName>
        <fullName evidence="3">Mucosa-associated lymphoid tissue lymphoma translocation protein 1 homolog</fullName>
    </submittedName>
</protein>
<evidence type="ECO:0000259" key="2">
    <source>
        <dbReference type="PROSITE" id="PS50835"/>
    </source>
</evidence>
<dbReference type="InterPro" id="IPR003599">
    <property type="entry name" value="Ig_sub"/>
</dbReference>
<dbReference type="KEGG" id="pki:111847568"/>
<dbReference type="Pfam" id="PF13895">
    <property type="entry name" value="Ig_2"/>
    <property type="match status" value="1"/>
</dbReference>
<accession>A0A3B3R135</accession>
<dbReference type="SMART" id="SM00408">
    <property type="entry name" value="IGc2"/>
    <property type="match status" value="2"/>
</dbReference>
<organism evidence="3 4">
    <name type="scientific">Paramormyrops kingsleyae</name>
    <dbReference type="NCBI Taxonomy" id="1676925"/>
    <lineage>
        <taxon>Eukaryota</taxon>
        <taxon>Metazoa</taxon>
        <taxon>Chordata</taxon>
        <taxon>Craniata</taxon>
        <taxon>Vertebrata</taxon>
        <taxon>Euteleostomi</taxon>
        <taxon>Actinopterygii</taxon>
        <taxon>Neopterygii</taxon>
        <taxon>Teleostei</taxon>
        <taxon>Osteoglossocephala</taxon>
        <taxon>Osteoglossomorpha</taxon>
        <taxon>Osteoglossiformes</taxon>
        <taxon>Mormyridae</taxon>
        <taxon>Paramormyrops</taxon>
    </lineage>
</organism>
<dbReference type="InterPro" id="IPR041077">
    <property type="entry name" value="MALT1_Ig"/>
</dbReference>
<dbReference type="GO" id="GO:0004197">
    <property type="term" value="F:cysteine-type endopeptidase activity"/>
    <property type="evidence" value="ECO:0007669"/>
    <property type="project" value="InterPro"/>
</dbReference>
<name>A0A3B3R135_9TELE</name>
<dbReference type="SUPFAM" id="SSF52129">
    <property type="entry name" value="Caspase-like"/>
    <property type="match status" value="1"/>
</dbReference>
<reference evidence="3" key="1">
    <citation type="submission" date="2025-08" db="UniProtKB">
        <authorList>
            <consortium name="Ensembl"/>
        </authorList>
    </citation>
    <scope>IDENTIFICATION</scope>
</reference>
<proteinExistence type="predicted"/>
<dbReference type="InterPro" id="IPR052039">
    <property type="entry name" value="Caspase-related_regulators"/>
</dbReference>
<dbReference type="Pfam" id="PF00656">
    <property type="entry name" value="Peptidase_C14"/>
    <property type="match status" value="1"/>
</dbReference>
<dbReference type="InterPro" id="IPR007110">
    <property type="entry name" value="Ig-like_dom"/>
</dbReference>
<dbReference type="Proteomes" id="UP000261540">
    <property type="component" value="Unplaced"/>
</dbReference>
<dbReference type="InterPro" id="IPR033540">
    <property type="entry name" value="MALT1_IG-like_dom_sf"/>
</dbReference>
<dbReference type="GO" id="GO:0006508">
    <property type="term" value="P:proteolysis"/>
    <property type="evidence" value="ECO:0007669"/>
    <property type="project" value="InterPro"/>
</dbReference>
<evidence type="ECO:0000313" key="4">
    <source>
        <dbReference type="Proteomes" id="UP000261540"/>
    </source>
</evidence>
<dbReference type="Gene3D" id="2.60.40.10">
    <property type="entry name" value="Immunoglobulins"/>
    <property type="match status" value="2"/>
</dbReference>
<dbReference type="Gene3D" id="1.10.533.10">
    <property type="entry name" value="Death Domain, Fas"/>
    <property type="match status" value="1"/>
</dbReference>
<dbReference type="GeneTree" id="ENSGT00390000018044"/>
<evidence type="ECO:0000259" key="1">
    <source>
        <dbReference type="PROSITE" id="PS50208"/>
    </source>
</evidence>
<dbReference type="PANTHER" id="PTHR22576:SF27">
    <property type="entry name" value="PARACASPASE 2"/>
    <property type="match status" value="1"/>
</dbReference>